<accession>A0A5B7F0I2</accession>
<dbReference type="EMBL" id="VSRR010004822">
    <property type="protein sequence ID" value="MPC40810.1"/>
    <property type="molecule type" value="Genomic_DNA"/>
</dbReference>
<dbReference type="AlphaFoldDB" id="A0A5B7F0I2"/>
<name>A0A5B7F0I2_PORTR</name>
<evidence type="ECO:0000313" key="1">
    <source>
        <dbReference type="EMBL" id="MPC40810.1"/>
    </source>
</evidence>
<comment type="caution">
    <text evidence="1">The sequence shown here is derived from an EMBL/GenBank/DDBJ whole genome shotgun (WGS) entry which is preliminary data.</text>
</comment>
<proteinExistence type="predicted"/>
<protein>
    <submittedName>
        <fullName evidence="1">Uncharacterized protein</fullName>
    </submittedName>
</protein>
<dbReference type="Proteomes" id="UP000324222">
    <property type="component" value="Unassembled WGS sequence"/>
</dbReference>
<sequence length="112" mass="12698">MLLKNYPKHNHQHFNEFAINKEENQAQEALTIREVHPVHGLLMRLLTGYVGERYMPPVANGGIQRLIRICDILLTNHKACLGSQDMTILKRILHNIAVNSDLPAPESVPVEV</sequence>
<keyword evidence="2" id="KW-1185">Reference proteome</keyword>
<gene>
    <name evidence="1" type="ORF">E2C01_034378</name>
</gene>
<organism evidence="1 2">
    <name type="scientific">Portunus trituberculatus</name>
    <name type="common">Swimming crab</name>
    <name type="synonym">Neptunus trituberculatus</name>
    <dbReference type="NCBI Taxonomy" id="210409"/>
    <lineage>
        <taxon>Eukaryota</taxon>
        <taxon>Metazoa</taxon>
        <taxon>Ecdysozoa</taxon>
        <taxon>Arthropoda</taxon>
        <taxon>Crustacea</taxon>
        <taxon>Multicrustacea</taxon>
        <taxon>Malacostraca</taxon>
        <taxon>Eumalacostraca</taxon>
        <taxon>Eucarida</taxon>
        <taxon>Decapoda</taxon>
        <taxon>Pleocyemata</taxon>
        <taxon>Brachyura</taxon>
        <taxon>Eubrachyura</taxon>
        <taxon>Portunoidea</taxon>
        <taxon>Portunidae</taxon>
        <taxon>Portuninae</taxon>
        <taxon>Portunus</taxon>
    </lineage>
</organism>
<reference evidence="1 2" key="1">
    <citation type="submission" date="2019-05" db="EMBL/GenBank/DDBJ databases">
        <title>Another draft genome of Portunus trituberculatus and its Hox gene families provides insights of decapod evolution.</title>
        <authorList>
            <person name="Jeong J.-H."/>
            <person name="Song I."/>
            <person name="Kim S."/>
            <person name="Choi T."/>
            <person name="Kim D."/>
            <person name="Ryu S."/>
            <person name="Kim W."/>
        </authorList>
    </citation>
    <scope>NUCLEOTIDE SEQUENCE [LARGE SCALE GENOMIC DNA]</scope>
    <source>
        <tissue evidence="1">Muscle</tissue>
    </source>
</reference>
<evidence type="ECO:0000313" key="2">
    <source>
        <dbReference type="Proteomes" id="UP000324222"/>
    </source>
</evidence>